<comment type="catalytic activity">
    <reaction evidence="1">
        <text>ATP + protein L-histidine = ADP + protein N-phospho-L-histidine.</text>
        <dbReference type="EC" id="2.7.13.3"/>
    </reaction>
</comment>
<evidence type="ECO:0000256" key="8">
    <source>
        <dbReference type="ARBA" id="ARBA00023012"/>
    </source>
</evidence>
<evidence type="ECO:0000256" key="2">
    <source>
        <dbReference type="ARBA" id="ARBA00012438"/>
    </source>
</evidence>
<dbReference type="Gene3D" id="3.30.565.10">
    <property type="entry name" value="Histidine kinase-like ATPase, C-terminal domain"/>
    <property type="match status" value="1"/>
</dbReference>
<keyword evidence="6 12" id="KW-0418">Kinase</keyword>
<dbReference type="InterPro" id="IPR005467">
    <property type="entry name" value="His_kinase_dom"/>
</dbReference>
<dbReference type="EC" id="2.7.13.3" evidence="2"/>
<evidence type="ECO:0000256" key="7">
    <source>
        <dbReference type="ARBA" id="ARBA00022840"/>
    </source>
</evidence>
<dbReference type="Gene3D" id="2.60.40.10">
    <property type="entry name" value="Immunoglobulins"/>
    <property type="match status" value="1"/>
</dbReference>
<feature type="signal peptide" evidence="10">
    <location>
        <begin position="1"/>
        <end position="19"/>
    </location>
</feature>
<keyword evidence="9" id="KW-1133">Transmembrane helix</keyword>
<dbReference type="SUPFAM" id="SSF55874">
    <property type="entry name" value="ATPase domain of HSP90 chaperone/DNA topoisomerase II/histidine kinase"/>
    <property type="match status" value="1"/>
</dbReference>
<evidence type="ECO:0000256" key="1">
    <source>
        <dbReference type="ARBA" id="ARBA00000085"/>
    </source>
</evidence>
<evidence type="ECO:0000313" key="12">
    <source>
        <dbReference type="EMBL" id="NIJ53809.1"/>
    </source>
</evidence>
<dbReference type="Pfam" id="PF02518">
    <property type="entry name" value="HATPase_c"/>
    <property type="match status" value="1"/>
</dbReference>
<keyword evidence="5" id="KW-0547">Nucleotide-binding</keyword>
<sequence>MKIYLCQILLFLSQISALAQPREKAGLYNPGSKQDLIRFEHFNDEKGLKSSLFKGPIKYDGFLWISDINKGLVRFDGQEFRYFDIAFRDKTVNANIFSMFVDSRGWLWLGATQDLYVCQGEQVRQLAKDGFVTQKLIVEKIKIPDSNQTIVSIKQDQSGAIWAVGSQGKIYRYEVNTKRSSTFLLPGSDQLSDMQVDKHGLIWILGQKEIFVFDPKTNKVSGLGFSKKMQFKDPGKFLTIVPENDGSFWIATRDDGVFLIKPRKIPGQMKFTFDLLKQFSCPHVQHIARDRAGRIWAGTLDEGIFIFDPSAETLQQLKRNNKDPDGLAENQVNKIYIDDQDIVWVVPQSAGLEKYDPLRYQFSALNYNPSNPEKSLPNNIINTLFGTKGQLFIATPDGVVCFSAKDKKLDRAVTKILEPLGNEITAIKIDRNGNIWFGDQRGVAQYDQQTQKLTFYPFLKKRFRTEAMFDLLLVTTAENETGPALHELWSVDWDGLSRFDINTKKWKTDTLPALRDISQKPITSGMQDISGDIWLGTGTDGIYKYDPVRKNVRIWNQTSRHFTYFPEFLEIRNSMWVSIAGTGVYEISKDDLKTISRYSSEKRDLPDKTISNILKDSQGFLWLSSGDGQLIKFLPGKGIIKSYNSREAFSSQYYFNDGFSHPDGTLYFGGNRGVTYFNPKDLKTNNFVPPVKITDVTVTDSAYSPRNGELELLHNQNFITFQFTALNFSYSDKNQYQYKMDGIDERWIHAGSKREANYTNLPPGEYTFRVIGSNNDGIWNKKGASIKITILPPWWGTWWFRTLLILLFAGGIFGLFRYRLSQQLSRREAEIRASLMAQEAERQRFSRELHDGIGANLSLLKMYLSSFGEADIPMAELKERAEKLLAGSVDEIRRLIHDMHPRNLKEMGLVNAVEDMVGLVNMGDGVKVIFNSMNVPEHLPEQVEINLFRIVQELLQNAMKHSRAENAWLYLDDYEEVRLILRYRDNGAGFEPSAKVSGNGLLNIQNRVTLLKGEIRIDSEKGKGTGIEISVPVL</sequence>
<dbReference type="Pfam" id="PF07730">
    <property type="entry name" value="HisKA_3"/>
    <property type="match status" value="1"/>
</dbReference>
<dbReference type="InterPro" id="IPR050482">
    <property type="entry name" value="Sensor_HK_TwoCompSys"/>
</dbReference>
<evidence type="ECO:0000256" key="6">
    <source>
        <dbReference type="ARBA" id="ARBA00022777"/>
    </source>
</evidence>
<evidence type="ECO:0000256" key="5">
    <source>
        <dbReference type="ARBA" id="ARBA00022741"/>
    </source>
</evidence>
<dbReference type="EMBL" id="JAASQJ010000003">
    <property type="protein sequence ID" value="NIJ53809.1"/>
    <property type="molecule type" value="Genomic_DNA"/>
</dbReference>
<keyword evidence="8" id="KW-0902">Two-component regulatory system</keyword>
<evidence type="ECO:0000256" key="3">
    <source>
        <dbReference type="ARBA" id="ARBA00022553"/>
    </source>
</evidence>
<accession>A0ABX0ULD3</accession>
<organism evidence="12 13">
    <name type="scientific">Dyadobacter arcticus</name>
    <dbReference type="NCBI Taxonomy" id="1078754"/>
    <lineage>
        <taxon>Bacteria</taxon>
        <taxon>Pseudomonadati</taxon>
        <taxon>Bacteroidota</taxon>
        <taxon>Cytophagia</taxon>
        <taxon>Cytophagales</taxon>
        <taxon>Spirosomataceae</taxon>
        <taxon>Dyadobacter</taxon>
    </lineage>
</organism>
<dbReference type="PANTHER" id="PTHR24421">
    <property type="entry name" value="NITRATE/NITRITE SENSOR PROTEIN NARX-RELATED"/>
    <property type="match status" value="1"/>
</dbReference>
<dbReference type="SUPFAM" id="SSF63829">
    <property type="entry name" value="Calcium-dependent phosphotriesterase"/>
    <property type="match status" value="1"/>
</dbReference>
<keyword evidence="10" id="KW-0732">Signal</keyword>
<keyword evidence="7" id="KW-0067">ATP-binding</keyword>
<feature type="transmembrane region" description="Helical" evidence="9">
    <location>
        <begin position="798"/>
        <end position="818"/>
    </location>
</feature>
<dbReference type="GO" id="GO:0016301">
    <property type="term" value="F:kinase activity"/>
    <property type="evidence" value="ECO:0007669"/>
    <property type="project" value="UniProtKB-KW"/>
</dbReference>
<keyword evidence="13" id="KW-1185">Reference proteome</keyword>
<feature type="domain" description="Histidine kinase" evidence="11">
    <location>
        <begin position="844"/>
        <end position="1034"/>
    </location>
</feature>
<evidence type="ECO:0000256" key="10">
    <source>
        <dbReference type="SAM" id="SignalP"/>
    </source>
</evidence>
<gene>
    <name evidence="12" type="ORF">FHS68_002991</name>
</gene>
<dbReference type="InterPro" id="IPR015943">
    <property type="entry name" value="WD40/YVTN_repeat-like_dom_sf"/>
</dbReference>
<dbReference type="InterPro" id="IPR011712">
    <property type="entry name" value="Sig_transdc_His_kin_sub3_dim/P"/>
</dbReference>
<evidence type="ECO:0000313" key="13">
    <source>
        <dbReference type="Proteomes" id="UP001179181"/>
    </source>
</evidence>
<evidence type="ECO:0000259" key="11">
    <source>
        <dbReference type="PROSITE" id="PS50109"/>
    </source>
</evidence>
<proteinExistence type="predicted"/>
<dbReference type="Gene3D" id="1.20.5.1930">
    <property type="match status" value="1"/>
</dbReference>
<comment type="caution">
    <text evidence="12">The sequence shown here is derived from an EMBL/GenBank/DDBJ whole genome shotgun (WGS) entry which is preliminary data.</text>
</comment>
<dbReference type="Gene3D" id="2.130.10.10">
    <property type="entry name" value="YVTN repeat-like/Quinoprotein amine dehydrogenase"/>
    <property type="match status" value="3"/>
</dbReference>
<protein>
    <recommendedName>
        <fullName evidence="2">histidine kinase</fullName>
        <ecNumber evidence="2">2.7.13.3</ecNumber>
    </recommendedName>
</protein>
<keyword evidence="3" id="KW-0597">Phosphoprotein</keyword>
<dbReference type="PROSITE" id="PS50109">
    <property type="entry name" value="HIS_KIN"/>
    <property type="match status" value="1"/>
</dbReference>
<dbReference type="InterPro" id="IPR036890">
    <property type="entry name" value="HATPase_C_sf"/>
</dbReference>
<dbReference type="Pfam" id="PF07495">
    <property type="entry name" value="Y_Y_Y"/>
    <property type="match status" value="1"/>
</dbReference>
<dbReference type="InterPro" id="IPR011123">
    <property type="entry name" value="Y_Y_Y"/>
</dbReference>
<name>A0ABX0ULD3_9BACT</name>
<dbReference type="PANTHER" id="PTHR24421:SF10">
    <property type="entry name" value="NITRATE_NITRITE SENSOR PROTEIN NARQ"/>
    <property type="match status" value="1"/>
</dbReference>
<dbReference type="InterPro" id="IPR003594">
    <property type="entry name" value="HATPase_dom"/>
</dbReference>
<dbReference type="InterPro" id="IPR011110">
    <property type="entry name" value="Reg_prop"/>
</dbReference>
<evidence type="ECO:0000256" key="4">
    <source>
        <dbReference type="ARBA" id="ARBA00022679"/>
    </source>
</evidence>
<keyword evidence="9" id="KW-0812">Transmembrane</keyword>
<dbReference type="RefSeq" id="WP_167271350.1">
    <property type="nucleotide sequence ID" value="NZ_JAASQJ010000003.1"/>
</dbReference>
<keyword evidence="9" id="KW-0472">Membrane</keyword>
<dbReference type="InterPro" id="IPR011047">
    <property type="entry name" value="Quinoprotein_ADH-like_sf"/>
</dbReference>
<dbReference type="Proteomes" id="UP001179181">
    <property type="component" value="Unassembled WGS sequence"/>
</dbReference>
<evidence type="ECO:0000256" key="9">
    <source>
        <dbReference type="SAM" id="Phobius"/>
    </source>
</evidence>
<dbReference type="InterPro" id="IPR013783">
    <property type="entry name" value="Ig-like_fold"/>
</dbReference>
<dbReference type="CDD" id="cd16917">
    <property type="entry name" value="HATPase_UhpB-NarQ-NarX-like"/>
    <property type="match status" value="1"/>
</dbReference>
<dbReference type="Pfam" id="PF07494">
    <property type="entry name" value="Reg_prop"/>
    <property type="match status" value="2"/>
</dbReference>
<keyword evidence="4" id="KW-0808">Transferase</keyword>
<reference evidence="12 13" key="1">
    <citation type="submission" date="2020-03" db="EMBL/GenBank/DDBJ databases">
        <title>Genomic Encyclopedia of Type Strains, Phase IV (KMG-IV): sequencing the most valuable type-strain genomes for metagenomic binning, comparative biology and taxonomic classification.</title>
        <authorList>
            <person name="Goeker M."/>
        </authorList>
    </citation>
    <scope>NUCLEOTIDE SEQUENCE [LARGE SCALE GENOMIC DNA]</scope>
    <source>
        <strain evidence="12 13">DSM 102865</strain>
    </source>
</reference>
<dbReference type="SUPFAM" id="SSF50998">
    <property type="entry name" value="Quinoprotein alcohol dehydrogenase-like"/>
    <property type="match status" value="1"/>
</dbReference>
<feature type="chain" id="PRO_5046089469" description="histidine kinase" evidence="10">
    <location>
        <begin position="20"/>
        <end position="1034"/>
    </location>
</feature>